<name>A0A2T4TWJ9_9BACT</name>
<protein>
    <submittedName>
        <fullName evidence="1">Uncharacterized protein</fullName>
    </submittedName>
</protein>
<dbReference type="EMBL" id="NVQC01000023">
    <property type="protein sequence ID" value="PTL35483.1"/>
    <property type="molecule type" value="Genomic_DNA"/>
</dbReference>
<reference evidence="1 2" key="1">
    <citation type="submission" date="2017-09" db="EMBL/GenBank/DDBJ databases">
        <title>Bloom of a denitrifying methanotroph, Candidatus Methylomirabilis limnetica, in a deep stratified lake.</title>
        <authorList>
            <person name="Graf J.S."/>
            <person name="Marchant H.K."/>
            <person name="Tienken D."/>
            <person name="Hach P.F."/>
            <person name="Brand A."/>
            <person name="Schubert C.J."/>
            <person name="Kuypers M.M."/>
            <person name="Milucka J."/>
        </authorList>
    </citation>
    <scope>NUCLEOTIDE SEQUENCE [LARGE SCALE GENOMIC DNA]</scope>
    <source>
        <strain evidence="1 2">Zug</strain>
    </source>
</reference>
<dbReference type="RefSeq" id="WP_107562965.1">
    <property type="nucleotide sequence ID" value="NZ_NVQC01000023.1"/>
</dbReference>
<gene>
    <name evidence="1" type="ORF">CLG94_09440</name>
</gene>
<keyword evidence="2" id="KW-1185">Reference proteome</keyword>
<comment type="caution">
    <text evidence="1">The sequence shown here is derived from an EMBL/GenBank/DDBJ whole genome shotgun (WGS) entry which is preliminary data.</text>
</comment>
<evidence type="ECO:0000313" key="1">
    <source>
        <dbReference type="EMBL" id="PTL35483.1"/>
    </source>
</evidence>
<sequence length="192" mass="20759">MELVDQALAASGCVISVMGDHAGEGVDAIFKRKMADVDAVGRTFWVARSAKARPGLVQELCAGERGYVIFVEPATTGGARPTTASDSASEYSGDRARWLPLPQGMGPVTGKMDDATTAFVFDQLTTDTSRVLDLWQYADGSDMGSPVRFVLGCSTVCAVREDMSAHPQRMKSRYRTIVAVARLVEPYCAWLR</sequence>
<proteinExistence type="predicted"/>
<dbReference type="Proteomes" id="UP000241436">
    <property type="component" value="Unassembled WGS sequence"/>
</dbReference>
<dbReference type="OrthoDB" id="8246386at2"/>
<accession>A0A2T4TWJ9</accession>
<dbReference type="AlphaFoldDB" id="A0A2T4TWJ9"/>
<evidence type="ECO:0000313" key="2">
    <source>
        <dbReference type="Proteomes" id="UP000241436"/>
    </source>
</evidence>
<reference evidence="2" key="2">
    <citation type="journal article" date="2018" name="Environ. Microbiol.">
        <title>Bloom of a denitrifying methanotroph, 'Candidatus Methylomirabilis limnetica', in a deep stratified lake.</title>
        <authorList>
            <person name="Graf J.S."/>
            <person name="Mayr M.J."/>
            <person name="Marchant H.K."/>
            <person name="Tienken D."/>
            <person name="Hach P.F."/>
            <person name="Brand A."/>
            <person name="Schubert C.J."/>
            <person name="Kuypers M.M."/>
            <person name="Milucka J."/>
        </authorList>
    </citation>
    <scope>NUCLEOTIDE SEQUENCE [LARGE SCALE GENOMIC DNA]</scope>
    <source>
        <strain evidence="2">Zug</strain>
    </source>
</reference>
<organism evidence="1 2">
    <name type="scientific">Candidatus Methylomirabilis limnetica</name>
    <dbReference type="NCBI Taxonomy" id="2033718"/>
    <lineage>
        <taxon>Bacteria</taxon>
        <taxon>Candidatus Methylomirabilota</taxon>
        <taxon>Candidatus Methylomirabilia</taxon>
        <taxon>Candidatus Methylomirabilales</taxon>
        <taxon>Candidatus Methylomirabilaceae</taxon>
        <taxon>Candidatus Methylomirabilis</taxon>
    </lineage>
</organism>